<comment type="caution">
    <text evidence="1">The sequence shown here is derived from an EMBL/GenBank/DDBJ whole genome shotgun (WGS) entry which is preliminary data.</text>
</comment>
<dbReference type="EMBL" id="BARU01003519">
    <property type="protein sequence ID" value="GAH24555.1"/>
    <property type="molecule type" value="Genomic_DNA"/>
</dbReference>
<gene>
    <name evidence="1" type="ORF">S03H2_07578</name>
</gene>
<organism evidence="1">
    <name type="scientific">marine sediment metagenome</name>
    <dbReference type="NCBI Taxonomy" id="412755"/>
    <lineage>
        <taxon>unclassified sequences</taxon>
        <taxon>metagenomes</taxon>
        <taxon>ecological metagenomes</taxon>
    </lineage>
</organism>
<evidence type="ECO:0008006" key="2">
    <source>
        <dbReference type="Google" id="ProtNLM"/>
    </source>
</evidence>
<name>X1EW82_9ZZZZ</name>
<reference evidence="1" key="1">
    <citation type="journal article" date="2014" name="Front. Microbiol.">
        <title>High frequency of phylogenetically diverse reductive dehalogenase-homologous genes in deep subseafloor sedimentary metagenomes.</title>
        <authorList>
            <person name="Kawai M."/>
            <person name="Futagami T."/>
            <person name="Toyoda A."/>
            <person name="Takaki Y."/>
            <person name="Nishi S."/>
            <person name="Hori S."/>
            <person name="Arai W."/>
            <person name="Tsubouchi T."/>
            <person name="Morono Y."/>
            <person name="Uchiyama I."/>
            <person name="Ito T."/>
            <person name="Fujiyama A."/>
            <person name="Inagaki F."/>
            <person name="Takami H."/>
        </authorList>
    </citation>
    <scope>NUCLEOTIDE SEQUENCE</scope>
    <source>
        <strain evidence="1">Expedition CK06-06</strain>
    </source>
</reference>
<feature type="non-terminal residue" evidence="1">
    <location>
        <position position="167"/>
    </location>
</feature>
<proteinExistence type="predicted"/>
<sequence length="167" mass="20054">MGGFFLTDNDSNNLEEKIKQIFLIKDMEKYDLFNFEKFKVFYFHKIGHSEFKHVFKNGDDYIIGVGVFFYKNKFGIQAQEEIYRHLKDTQDFSIFNQVLGHFNFILYINEELRVITDKTGTYHSYYCFNNGYHYVSTSFYSIIEFLEKITISKQELIEFMMIEAFIG</sequence>
<dbReference type="AlphaFoldDB" id="X1EW82"/>
<evidence type="ECO:0000313" key="1">
    <source>
        <dbReference type="EMBL" id="GAH24555.1"/>
    </source>
</evidence>
<accession>X1EW82</accession>
<protein>
    <recommendedName>
        <fullName evidence="2">Glutamine amidotransferase type-2 domain-containing protein</fullName>
    </recommendedName>
</protein>